<keyword evidence="2" id="KW-0238">DNA-binding</keyword>
<dbReference type="PRINTS" id="PR00035">
    <property type="entry name" value="HTHGNTR"/>
</dbReference>
<dbReference type="InterPro" id="IPR000524">
    <property type="entry name" value="Tscrpt_reg_HTH_GntR"/>
</dbReference>
<dbReference type="Pfam" id="PF00392">
    <property type="entry name" value="GntR"/>
    <property type="match status" value="1"/>
</dbReference>
<dbReference type="SMART" id="SM00345">
    <property type="entry name" value="HTH_GNTR"/>
    <property type="match status" value="1"/>
</dbReference>
<dbReference type="PROSITE" id="PS50949">
    <property type="entry name" value="HTH_GNTR"/>
    <property type="match status" value="1"/>
</dbReference>
<dbReference type="SUPFAM" id="SSF48008">
    <property type="entry name" value="GntR ligand-binding domain-like"/>
    <property type="match status" value="1"/>
</dbReference>
<dbReference type="Gene3D" id="1.10.10.10">
    <property type="entry name" value="Winged helix-like DNA-binding domain superfamily/Winged helix DNA-binding domain"/>
    <property type="match status" value="1"/>
</dbReference>
<name>A0A345ZUV9_9HYPH</name>
<organism evidence="5 6">
    <name type="scientific">Pseudolabrys taiwanensis</name>
    <dbReference type="NCBI Taxonomy" id="331696"/>
    <lineage>
        <taxon>Bacteria</taxon>
        <taxon>Pseudomonadati</taxon>
        <taxon>Pseudomonadota</taxon>
        <taxon>Alphaproteobacteria</taxon>
        <taxon>Hyphomicrobiales</taxon>
        <taxon>Xanthobacteraceae</taxon>
        <taxon>Pseudolabrys</taxon>
    </lineage>
</organism>
<dbReference type="InterPro" id="IPR036390">
    <property type="entry name" value="WH_DNA-bd_sf"/>
</dbReference>
<evidence type="ECO:0000256" key="2">
    <source>
        <dbReference type="ARBA" id="ARBA00023125"/>
    </source>
</evidence>
<dbReference type="EMBL" id="CP031417">
    <property type="protein sequence ID" value="AXK80706.1"/>
    <property type="molecule type" value="Genomic_DNA"/>
</dbReference>
<dbReference type="Gene3D" id="1.20.120.530">
    <property type="entry name" value="GntR ligand-binding domain-like"/>
    <property type="match status" value="1"/>
</dbReference>
<accession>A0A345ZUV9</accession>
<dbReference type="Proteomes" id="UP000254889">
    <property type="component" value="Chromosome"/>
</dbReference>
<evidence type="ECO:0000313" key="5">
    <source>
        <dbReference type="EMBL" id="AXK80706.1"/>
    </source>
</evidence>
<dbReference type="RefSeq" id="WP_115690612.1">
    <property type="nucleotide sequence ID" value="NZ_CP031417.1"/>
</dbReference>
<gene>
    <name evidence="5" type="ORF">DW352_09415</name>
</gene>
<feature type="domain" description="HTH gntR-type" evidence="4">
    <location>
        <begin position="8"/>
        <end position="75"/>
    </location>
</feature>
<dbReference type="SMART" id="SM00895">
    <property type="entry name" value="FCD"/>
    <property type="match status" value="1"/>
</dbReference>
<dbReference type="InterPro" id="IPR036388">
    <property type="entry name" value="WH-like_DNA-bd_sf"/>
</dbReference>
<dbReference type="AlphaFoldDB" id="A0A345ZUV9"/>
<dbReference type="CDD" id="cd07377">
    <property type="entry name" value="WHTH_GntR"/>
    <property type="match status" value="1"/>
</dbReference>
<dbReference type="OrthoDB" id="7846328at2"/>
<evidence type="ECO:0000256" key="1">
    <source>
        <dbReference type="ARBA" id="ARBA00023015"/>
    </source>
</evidence>
<proteinExistence type="predicted"/>
<dbReference type="GO" id="GO:0003700">
    <property type="term" value="F:DNA-binding transcription factor activity"/>
    <property type="evidence" value="ECO:0007669"/>
    <property type="project" value="InterPro"/>
</dbReference>
<dbReference type="SUPFAM" id="SSF46785">
    <property type="entry name" value="Winged helix' DNA-binding domain"/>
    <property type="match status" value="1"/>
</dbReference>
<dbReference type="PANTHER" id="PTHR43537:SF24">
    <property type="entry name" value="GLUCONATE OPERON TRANSCRIPTIONAL REPRESSOR"/>
    <property type="match status" value="1"/>
</dbReference>
<dbReference type="GO" id="GO:0003677">
    <property type="term" value="F:DNA binding"/>
    <property type="evidence" value="ECO:0007669"/>
    <property type="project" value="UniProtKB-KW"/>
</dbReference>
<dbReference type="KEGG" id="ptaw:DW352_09415"/>
<keyword evidence="6" id="KW-1185">Reference proteome</keyword>
<dbReference type="PANTHER" id="PTHR43537">
    <property type="entry name" value="TRANSCRIPTIONAL REGULATOR, GNTR FAMILY"/>
    <property type="match status" value="1"/>
</dbReference>
<evidence type="ECO:0000313" key="6">
    <source>
        <dbReference type="Proteomes" id="UP000254889"/>
    </source>
</evidence>
<dbReference type="Pfam" id="PF07729">
    <property type="entry name" value="FCD"/>
    <property type="match status" value="1"/>
</dbReference>
<sequence length="238" mass="25728">MDMRVAVTSVLQQAVEKLRAAILAGVFAPGDRLVEADLCARLGVSRPSVREALRSLEAEGLVSIIPNKGPQIPVLSWEQAAEIYRVRALLEGEAAALCASRAGPDAVARMRGALDLFAKAVRSGDSALRLSATADFYSALQQTAGNTLIDDLLRRLMARINFLRAQSMSRRDRAKSSLQEMRAIFEAIVKGDADAARRAAERHVENASLAARQAIENAGATIQCQPQRGTKSAHRARR</sequence>
<protein>
    <submittedName>
        <fullName evidence="5">GntR family transcriptional regulator</fullName>
    </submittedName>
</protein>
<evidence type="ECO:0000259" key="4">
    <source>
        <dbReference type="PROSITE" id="PS50949"/>
    </source>
</evidence>
<evidence type="ECO:0000256" key="3">
    <source>
        <dbReference type="ARBA" id="ARBA00023163"/>
    </source>
</evidence>
<reference evidence="5 6" key="1">
    <citation type="submission" date="2018-07" db="EMBL/GenBank/DDBJ databases">
        <authorList>
            <person name="Quirk P.G."/>
            <person name="Krulwich T.A."/>
        </authorList>
    </citation>
    <scope>NUCLEOTIDE SEQUENCE [LARGE SCALE GENOMIC DNA]</scope>
    <source>
        <strain evidence="5 6">CC-BB4</strain>
    </source>
</reference>
<dbReference type="InterPro" id="IPR011711">
    <property type="entry name" value="GntR_C"/>
</dbReference>
<dbReference type="InterPro" id="IPR008920">
    <property type="entry name" value="TF_FadR/GntR_C"/>
</dbReference>
<keyword evidence="3" id="KW-0804">Transcription</keyword>
<keyword evidence="1" id="KW-0805">Transcription regulation</keyword>